<dbReference type="GO" id="GO:0005737">
    <property type="term" value="C:cytoplasm"/>
    <property type="evidence" value="ECO:0007669"/>
    <property type="project" value="TreeGrafter"/>
</dbReference>
<evidence type="ECO:0000313" key="6">
    <source>
        <dbReference type="EMBL" id="ORY82412.1"/>
    </source>
</evidence>
<keyword evidence="7" id="KW-1185">Reference proteome</keyword>
<feature type="compositionally biased region" description="Pro residues" evidence="4">
    <location>
        <begin position="66"/>
        <end position="80"/>
    </location>
</feature>
<dbReference type="Gene3D" id="1.10.510.10">
    <property type="entry name" value="Transferase(Phosphotransferase) domain 1"/>
    <property type="match status" value="1"/>
</dbReference>
<feature type="compositionally biased region" description="Low complexity" evidence="4">
    <location>
        <begin position="129"/>
        <end position="168"/>
    </location>
</feature>
<dbReference type="SUPFAM" id="SSF56112">
    <property type="entry name" value="Protein kinase-like (PK-like)"/>
    <property type="match status" value="1"/>
</dbReference>
<feature type="domain" description="Protein kinase" evidence="5">
    <location>
        <begin position="206"/>
        <end position="539"/>
    </location>
</feature>
<dbReference type="CDD" id="cd14008">
    <property type="entry name" value="STKc_LKB1_CaMKK"/>
    <property type="match status" value="1"/>
</dbReference>
<keyword evidence="2 3" id="KW-0067">ATP-binding</keyword>
<feature type="compositionally biased region" description="Low complexity" evidence="4">
    <location>
        <begin position="657"/>
        <end position="669"/>
    </location>
</feature>
<dbReference type="Proteomes" id="UP000193467">
    <property type="component" value="Unassembled WGS sequence"/>
</dbReference>
<proteinExistence type="predicted"/>
<evidence type="ECO:0000256" key="2">
    <source>
        <dbReference type="ARBA" id="ARBA00022840"/>
    </source>
</evidence>
<keyword evidence="6" id="KW-0418">Kinase</keyword>
<dbReference type="AlphaFoldDB" id="A0A1Y2FET2"/>
<feature type="region of interest" description="Disordered" evidence="4">
    <location>
        <begin position="1"/>
        <end position="199"/>
    </location>
</feature>
<feature type="compositionally biased region" description="Pro residues" evidence="4">
    <location>
        <begin position="670"/>
        <end position="679"/>
    </location>
</feature>
<dbReference type="GO" id="GO:0035556">
    <property type="term" value="P:intracellular signal transduction"/>
    <property type="evidence" value="ECO:0007669"/>
    <property type="project" value="TreeGrafter"/>
</dbReference>
<gene>
    <name evidence="6" type="ORF">BCR35DRAFT_303830</name>
</gene>
<dbReference type="EMBL" id="MCGR01000021">
    <property type="protein sequence ID" value="ORY82412.1"/>
    <property type="molecule type" value="Genomic_DNA"/>
</dbReference>
<dbReference type="Gene3D" id="3.30.200.20">
    <property type="entry name" value="Phosphorylase Kinase, domain 1"/>
    <property type="match status" value="1"/>
</dbReference>
<dbReference type="Pfam" id="PF00069">
    <property type="entry name" value="Pkinase"/>
    <property type="match status" value="1"/>
</dbReference>
<feature type="compositionally biased region" description="Acidic residues" evidence="4">
    <location>
        <begin position="282"/>
        <end position="292"/>
    </location>
</feature>
<dbReference type="SMART" id="SM00220">
    <property type="entry name" value="S_TKc"/>
    <property type="match status" value="1"/>
</dbReference>
<dbReference type="PANTHER" id="PTHR24346">
    <property type="entry name" value="MAP/MICROTUBULE AFFINITY-REGULATING KINASE"/>
    <property type="match status" value="1"/>
</dbReference>
<dbReference type="InterPro" id="IPR000719">
    <property type="entry name" value="Prot_kinase_dom"/>
</dbReference>
<feature type="binding site" evidence="3">
    <location>
        <position position="235"/>
    </location>
    <ligand>
        <name>ATP</name>
        <dbReference type="ChEBI" id="CHEBI:30616"/>
    </ligand>
</feature>
<feature type="region of interest" description="Disordered" evidence="4">
    <location>
        <begin position="245"/>
        <end position="301"/>
    </location>
</feature>
<dbReference type="InParanoid" id="A0A1Y2FET2"/>
<feature type="compositionally biased region" description="Low complexity" evidence="4">
    <location>
        <begin position="737"/>
        <end position="746"/>
    </location>
</feature>
<dbReference type="InterPro" id="IPR011009">
    <property type="entry name" value="Kinase-like_dom_sf"/>
</dbReference>
<dbReference type="GO" id="GO:0004674">
    <property type="term" value="F:protein serine/threonine kinase activity"/>
    <property type="evidence" value="ECO:0007669"/>
    <property type="project" value="TreeGrafter"/>
</dbReference>
<feature type="compositionally biased region" description="Polar residues" evidence="4">
    <location>
        <begin position="50"/>
        <end position="61"/>
    </location>
</feature>
<evidence type="ECO:0000313" key="7">
    <source>
        <dbReference type="Proteomes" id="UP000193467"/>
    </source>
</evidence>
<sequence>MWKKLLCVGDSGQPSPPPSPPPQSPTSATPSASIKPTLPLLAVQPPILAQSITHPSGQFQSESPTESPPTPTPTTTPTPTPTAATTTTTRQSLAPLIAPVPSSSPPCHHLTPPTPIDPPSASSTIRTTSLPFSSSSSLSPNLAFPTTTTTTSSSTPSSTSPTPSQSQPSHHRRTSSTGSSRAYRETLNAYAVDSGDGTRSVNQYRLMGESHLGKGSYATVERATDRETGVEYAIKEFSKRRLRQIAATEATRRQRFSSGGGGRGRGRGRGGRAPAPRRPILGDDDEEGDGEKDTDQGPDNLDLIKTEVAIMKKVDHPNIASVHEVIDVTSDDALLIVLELCAGGPILRISQGEQVEPMKEERAREVMRQLILGIAYLHHNNIVHRDIKPDNCLFLADLHHVKLIDFGISKFTEKDEGEGIDSKGSPAYMAPELLGGASGGGSGASAGGGGEGGAVQQRLDMHGYACDVWSLGVTLYALVAGRLPFDDPDPSILFKSIRESDPQIPTTLSLSLQHLLTSLLTKSPTSRPTIRSLWTDPWVTSDGQDPLTPYEENCISFPEPTQAEVDRALNALRASTFLAMSVVAKLKGMRRRSSSIDPSRDRERSGTGMTSLSSEAEGSEGTKTPLGGGQVVASPMSSPLLGATEFSTATSPPPPSSSSSHAPPATASPAPTPSPTPTPKRPEQQRQPTLSLSPLDAVVDQVDDGPSVPSPLNHDMKEKEKKEEDVETPPITRVEEPLMMSEPEEM</sequence>
<accession>A0A1Y2FET2</accession>
<reference evidence="6 7" key="1">
    <citation type="submission" date="2016-07" db="EMBL/GenBank/DDBJ databases">
        <title>Pervasive Adenine N6-methylation of Active Genes in Fungi.</title>
        <authorList>
            <consortium name="DOE Joint Genome Institute"/>
            <person name="Mondo S.J."/>
            <person name="Dannebaum R.O."/>
            <person name="Kuo R.C."/>
            <person name="Labutti K."/>
            <person name="Haridas S."/>
            <person name="Kuo A."/>
            <person name="Salamov A."/>
            <person name="Ahrendt S.R."/>
            <person name="Lipzen A."/>
            <person name="Sullivan W."/>
            <person name="Andreopoulos W.B."/>
            <person name="Clum A."/>
            <person name="Lindquist E."/>
            <person name="Daum C."/>
            <person name="Ramamoorthy G.K."/>
            <person name="Gryganskyi A."/>
            <person name="Culley D."/>
            <person name="Magnuson J.K."/>
            <person name="James T.Y."/>
            <person name="O'Malley M.A."/>
            <person name="Stajich J.E."/>
            <person name="Spatafora J.W."/>
            <person name="Visel A."/>
            <person name="Grigoriev I.V."/>
        </authorList>
    </citation>
    <scope>NUCLEOTIDE SEQUENCE [LARGE SCALE GENOMIC DNA]</scope>
    <source>
        <strain evidence="6 7">62-1032</strain>
    </source>
</reference>
<evidence type="ECO:0000259" key="5">
    <source>
        <dbReference type="PROSITE" id="PS50011"/>
    </source>
</evidence>
<dbReference type="OrthoDB" id="2537377at2759"/>
<evidence type="ECO:0000256" key="4">
    <source>
        <dbReference type="SAM" id="MobiDB-lite"/>
    </source>
</evidence>
<feature type="compositionally biased region" description="Pro residues" evidence="4">
    <location>
        <begin position="14"/>
        <end position="24"/>
    </location>
</feature>
<evidence type="ECO:0000256" key="1">
    <source>
        <dbReference type="ARBA" id="ARBA00022741"/>
    </source>
</evidence>
<dbReference type="PROSITE" id="PS00108">
    <property type="entry name" value="PROTEIN_KINASE_ST"/>
    <property type="match status" value="1"/>
</dbReference>
<dbReference type="STRING" id="106004.A0A1Y2FET2"/>
<dbReference type="PROSITE" id="PS00107">
    <property type="entry name" value="PROTEIN_KINASE_ATP"/>
    <property type="match status" value="1"/>
</dbReference>
<dbReference type="InterPro" id="IPR008271">
    <property type="entry name" value="Ser/Thr_kinase_AS"/>
</dbReference>
<feature type="compositionally biased region" description="Polar residues" evidence="4">
    <location>
        <begin position="607"/>
        <end position="616"/>
    </location>
</feature>
<keyword evidence="1 3" id="KW-0547">Nucleotide-binding</keyword>
<organism evidence="6 7">
    <name type="scientific">Leucosporidium creatinivorum</name>
    <dbReference type="NCBI Taxonomy" id="106004"/>
    <lineage>
        <taxon>Eukaryota</taxon>
        <taxon>Fungi</taxon>
        <taxon>Dikarya</taxon>
        <taxon>Basidiomycota</taxon>
        <taxon>Pucciniomycotina</taxon>
        <taxon>Microbotryomycetes</taxon>
        <taxon>Leucosporidiales</taxon>
        <taxon>Leucosporidium</taxon>
    </lineage>
</organism>
<name>A0A1Y2FET2_9BASI</name>
<evidence type="ECO:0000256" key="3">
    <source>
        <dbReference type="PROSITE-ProRule" id="PRU10141"/>
    </source>
</evidence>
<dbReference type="InterPro" id="IPR017441">
    <property type="entry name" value="Protein_kinase_ATP_BS"/>
</dbReference>
<keyword evidence="6" id="KW-0808">Transferase</keyword>
<protein>
    <submittedName>
        <fullName evidence="6">Kinase-like domain-containing protein</fullName>
    </submittedName>
</protein>
<comment type="caution">
    <text evidence="6">The sequence shown here is derived from an EMBL/GenBank/DDBJ whole genome shotgun (WGS) entry which is preliminary data.</text>
</comment>
<feature type="compositionally biased region" description="Basic and acidic residues" evidence="4">
    <location>
        <begin position="714"/>
        <end position="724"/>
    </location>
</feature>
<dbReference type="GO" id="GO:0005524">
    <property type="term" value="F:ATP binding"/>
    <property type="evidence" value="ECO:0007669"/>
    <property type="project" value="UniProtKB-UniRule"/>
</dbReference>
<dbReference type="PROSITE" id="PS50011">
    <property type="entry name" value="PROTEIN_KINASE_DOM"/>
    <property type="match status" value="1"/>
</dbReference>
<feature type="region of interest" description="Disordered" evidence="4">
    <location>
        <begin position="588"/>
        <end position="746"/>
    </location>
</feature>
<dbReference type="PANTHER" id="PTHR24346:SF77">
    <property type="entry name" value="SERINE THREONINE PROTEIN KINASE"/>
    <property type="match status" value="1"/>
</dbReference>